<dbReference type="GeneID" id="49204697"/>
<proteinExistence type="predicted"/>
<dbReference type="EMBL" id="WNCN01000004">
    <property type="protein sequence ID" value="MTU38664.1"/>
    <property type="molecule type" value="Genomic_DNA"/>
</dbReference>
<keyword evidence="1" id="KW-0472">Membrane</keyword>
<keyword evidence="12" id="KW-1185">Reference proteome</keyword>
<dbReference type="Pfam" id="PF16344">
    <property type="entry name" value="FecR_C"/>
    <property type="match status" value="1"/>
</dbReference>
<keyword evidence="1" id="KW-1133">Transmembrane helix</keyword>
<evidence type="ECO:0000313" key="11">
    <source>
        <dbReference type="Proteomes" id="UP000286260"/>
    </source>
</evidence>
<protein>
    <submittedName>
        <fullName evidence="4">Anti-sigma factor</fullName>
    </submittedName>
    <submittedName>
        <fullName evidence="6">DUF4974 domain-containing protein</fullName>
    </submittedName>
    <submittedName>
        <fullName evidence="8">FecR family protein</fullName>
    </submittedName>
</protein>
<accession>A0A3R6GHF9</accession>
<reference evidence="10 11" key="1">
    <citation type="submission" date="2018-08" db="EMBL/GenBank/DDBJ databases">
        <title>A genome reference for cultivated species of the human gut microbiota.</title>
        <authorList>
            <person name="Zou Y."/>
            <person name="Xue W."/>
            <person name="Luo G."/>
        </authorList>
    </citation>
    <scope>NUCLEOTIDE SEQUENCE [LARGE SCALE GENOMIC DNA]</scope>
    <source>
        <strain evidence="9 11">AM34-17</strain>
        <strain evidence="8 10">OM05-11AA</strain>
    </source>
</reference>
<dbReference type="Proteomes" id="UP000261088">
    <property type="component" value="Unassembled WGS sequence"/>
</dbReference>
<evidence type="ECO:0000259" key="3">
    <source>
        <dbReference type="Pfam" id="PF16344"/>
    </source>
</evidence>
<reference evidence="4" key="3">
    <citation type="submission" date="2022-01" db="EMBL/GenBank/DDBJ databases">
        <title>Novel bile acid biosynthetic pathways are enriched in the microbiome of centenarians.</title>
        <authorList>
            <person name="Sato Y."/>
            <person name="Atarashi K."/>
            <person name="Plichta R.D."/>
            <person name="Arai Y."/>
            <person name="Sasajima S."/>
            <person name="Kearney M.S."/>
            <person name="Suda W."/>
            <person name="Takeshita K."/>
            <person name="Sasaki T."/>
            <person name="Okamoto S."/>
            <person name="Skelly N.A."/>
            <person name="Okamura Y."/>
            <person name="Vlamakis H."/>
            <person name="Li Y."/>
            <person name="Tanoue T."/>
            <person name="Takei H."/>
            <person name="Nittono H."/>
            <person name="Narushima S."/>
            <person name="Irie J."/>
            <person name="Itoh H."/>
            <person name="Moriya K."/>
            <person name="Sugiura Y."/>
            <person name="Suematsu M."/>
            <person name="Moritoki N."/>
            <person name="Shibata S."/>
            <person name="Littman R.D."/>
            <person name="Fischbach A.M."/>
            <person name="Uwamino Y."/>
            <person name="Inoue T."/>
            <person name="Honda A."/>
            <person name="Hattori M."/>
            <person name="Murai T."/>
            <person name="Xavier J.R."/>
            <person name="Hirose N."/>
            <person name="Honda K."/>
        </authorList>
    </citation>
    <scope>NUCLEOTIDE SEQUENCE</scope>
    <source>
        <strain evidence="4">CE91-St3</strain>
    </source>
</reference>
<feature type="domain" description="FecR protein" evidence="2">
    <location>
        <begin position="115"/>
        <end position="210"/>
    </location>
</feature>
<dbReference type="Proteomes" id="UP000434916">
    <property type="component" value="Unassembled WGS sequence"/>
</dbReference>
<name>A0A3R6GHF9_9BACT</name>
<dbReference type="Proteomes" id="UP000286260">
    <property type="component" value="Unassembled WGS sequence"/>
</dbReference>
<dbReference type="EMBL" id="WNDD01000013">
    <property type="protein sequence ID" value="MTV02515.1"/>
    <property type="molecule type" value="Genomic_DNA"/>
</dbReference>
<dbReference type="InterPro" id="IPR006860">
    <property type="entry name" value="FecR"/>
</dbReference>
<dbReference type="EMBL" id="BQNZ01000001">
    <property type="protein sequence ID" value="GKH70771.1"/>
    <property type="molecule type" value="Genomic_DNA"/>
</dbReference>
<reference evidence="12 13" key="2">
    <citation type="journal article" date="2019" name="Nat. Med.">
        <title>A library of human gut bacterial isolates paired with longitudinal multiomics data enables mechanistic microbiome research.</title>
        <authorList>
            <person name="Poyet M."/>
            <person name="Groussin M."/>
            <person name="Gibbons S.M."/>
            <person name="Avila-Pacheco J."/>
            <person name="Jiang X."/>
            <person name="Kearney S.M."/>
            <person name="Perrotta A.R."/>
            <person name="Berdy B."/>
            <person name="Zhao S."/>
            <person name="Lieberman T.D."/>
            <person name="Swanson P.K."/>
            <person name="Smith M."/>
            <person name="Roesemann S."/>
            <person name="Alexander J.E."/>
            <person name="Rich S.A."/>
            <person name="Livny J."/>
            <person name="Vlamakis H."/>
            <person name="Clish C."/>
            <person name="Bullock K."/>
            <person name="Deik A."/>
            <person name="Scott J."/>
            <person name="Pierce K.A."/>
            <person name="Xavier R.J."/>
            <person name="Alm E.J."/>
        </authorList>
    </citation>
    <scope>NUCLEOTIDE SEQUENCE [LARGE SCALE GENOMIC DNA]</scope>
    <source>
        <strain evidence="7 14">BIOML-A11</strain>
        <strain evidence="6 13">BIOML-A16</strain>
        <strain evidence="5 12">BIOML-A29</strain>
    </source>
</reference>
<dbReference type="Proteomes" id="UP001055114">
    <property type="component" value="Unassembled WGS sequence"/>
</dbReference>
<evidence type="ECO:0000313" key="6">
    <source>
        <dbReference type="EMBL" id="MTU71126.1"/>
    </source>
</evidence>
<dbReference type="PANTHER" id="PTHR30273">
    <property type="entry name" value="PERIPLASMIC SIGNAL SENSOR AND SIGMA FACTOR ACTIVATOR FECR-RELATED"/>
    <property type="match status" value="1"/>
</dbReference>
<evidence type="ECO:0000313" key="14">
    <source>
        <dbReference type="Proteomes" id="UP000482671"/>
    </source>
</evidence>
<evidence type="ECO:0000313" key="5">
    <source>
        <dbReference type="EMBL" id="MTU38664.1"/>
    </source>
</evidence>
<dbReference type="Gene3D" id="2.60.120.1440">
    <property type="match status" value="1"/>
</dbReference>
<evidence type="ECO:0000313" key="4">
    <source>
        <dbReference type="EMBL" id="GKH70771.1"/>
    </source>
</evidence>
<dbReference type="PIRSF" id="PIRSF018266">
    <property type="entry name" value="FecR"/>
    <property type="match status" value="1"/>
</dbReference>
<sequence>MDKHKQINESILLGYFTGTLSIPLQQEVEDWISASEENKKIARDIQSICLATETLTCIRQTDSGTALKKVKSKIHSHRKISLSAWIQRIAAILILPLIISTIYFALKKDPIEYIEIRTNPGMVAAVNLPDGTKVWLNSRSYLKHPTRFTGNTRDVVLNGEAYFSVHKDKSKRFTVSTPFDIKAEVLGTEFNMEAYAADSSVRTTLVSGSIRLSFLDDNQKHKSFLMKPNEEFTYNQYTKKVKVDKPYIPTQTSWKDGLVVFRNTPFNEALKVLSKRFNVEFIVKNDKLYNNSFTGPFDGQHLQLILEHFRLASGIQYRFIDPQTGQEGNIKEKTIVELY</sequence>
<organism evidence="6 13">
    <name type="scientific">Parabacteroides merdae</name>
    <dbReference type="NCBI Taxonomy" id="46503"/>
    <lineage>
        <taxon>Bacteria</taxon>
        <taxon>Pseudomonadati</taxon>
        <taxon>Bacteroidota</taxon>
        <taxon>Bacteroidia</taxon>
        <taxon>Bacteroidales</taxon>
        <taxon>Tannerellaceae</taxon>
        <taxon>Parabacteroides</taxon>
    </lineage>
</organism>
<dbReference type="RefSeq" id="WP_005640713.1">
    <property type="nucleotide sequence ID" value="NZ_BAABYG010000001.1"/>
</dbReference>
<dbReference type="AlphaFoldDB" id="A0A3R6GHF9"/>
<gene>
    <name evidence="4" type="ORF">CE91St3_06340</name>
    <name evidence="9" type="ORF">DW828_09445</name>
    <name evidence="8" type="ORF">DXB61_11685</name>
    <name evidence="5" type="ORF">GMD82_03920</name>
    <name evidence="6" type="ORF">GMD92_19210</name>
    <name evidence="7" type="ORF">GME02_12815</name>
</gene>
<dbReference type="GO" id="GO:0016989">
    <property type="term" value="F:sigma factor antagonist activity"/>
    <property type="evidence" value="ECO:0007669"/>
    <property type="project" value="TreeGrafter"/>
</dbReference>
<feature type="domain" description="Protein FecR C-terminal" evidence="3">
    <location>
        <begin position="259"/>
        <end position="321"/>
    </location>
</feature>
<feature type="transmembrane region" description="Helical" evidence="1">
    <location>
        <begin position="85"/>
        <end position="106"/>
    </location>
</feature>
<dbReference type="Proteomes" id="UP000448908">
    <property type="component" value="Unassembled WGS sequence"/>
</dbReference>
<evidence type="ECO:0000313" key="7">
    <source>
        <dbReference type="EMBL" id="MTV02515.1"/>
    </source>
</evidence>
<evidence type="ECO:0000313" key="10">
    <source>
        <dbReference type="Proteomes" id="UP000261088"/>
    </source>
</evidence>
<dbReference type="InterPro" id="IPR032508">
    <property type="entry name" value="FecR_C"/>
</dbReference>
<dbReference type="Gene3D" id="3.55.50.30">
    <property type="match status" value="1"/>
</dbReference>
<evidence type="ECO:0000313" key="12">
    <source>
        <dbReference type="Proteomes" id="UP000434916"/>
    </source>
</evidence>
<dbReference type="PANTHER" id="PTHR30273:SF2">
    <property type="entry name" value="PROTEIN FECR"/>
    <property type="match status" value="1"/>
</dbReference>
<evidence type="ECO:0000259" key="2">
    <source>
        <dbReference type="Pfam" id="PF04773"/>
    </source>
</evidence>
<dbReference type="EMBL" id="WNDA01000045">
    <property type="protein sequence ID" value="MTU71126.1"/>
    <property type="molecule type" value="Genomic_DNA"/>
</dbReference>
<evidence type="ECO:0000313" key="8">
    <source>
        <dbReference type="EMBL" id="RGN50985.1"/>
    </source>
</evidence>
<dbReference type="Proteomes" id="UP000482671">
    <property type="component" value="Unassembled WGS sequence"/>
</dbReference>
<dbReference type="EMBL" id="QSII01000011">
    <property type="protein sequence ID" value="RHC85200.1"/>
    <property type="molecule type" value="Genomic_DNA"/>
</dbReference>
<dbReference type="OrthoDB" id="1452822at2"/>
<evidence type="ECO:0000313" key="9">
    <source>
        <dbReference type="EMBL" id="RHC85200.1"/>
    </source>
</evidence>
<comment type="caution">
    <text evidence="6">The sequence shown here is derived from an EMBL/GenBank/DDBJ whole genome shotgun (WGS) entry which is preliminary data.</text>
</comment>
<evidence type="ECO:0000313" key="13">
    <source>
        <dbReference type="Proteomes" id="UP000448908"/>
    </source>
</evidence>
<dbReference type="Pfam" id="PF04773">
    <property type="entry name" value="FecR"/>
    <property type="match status" value="1"/>
</dbReference>
<dbReference type="InterPro" id="IPR012373">
    <property type="entry name" value="Ferrdict_sens_TM"/>
</dbReference>
<evidence type="ECO:0000256" key="1">
    <source>
        <dbReference type="SAM" id="Phobius"/>
    </source>
</evidence>
<dbReference type="EMBL" id="QSUP01000013">
    <property type="protein sequence ID" value="RGN50985.1"/>
    <property type="molecule type" value="Genomic_DNA"/>
</dbReference>
<keyword evidence="1" id="KW-0812">Transmembrane</keyword>